<keyword evidence="3 6" id="KW-0479">Metal-binding</keyword>
<comment type="caution">
    <text evidence="8">The sequence shown here is derived from an EMBL/GenBank/DDBJ whole genome shotgun (WGS) entry which is preliminary data.</text>
</comment>
<dbReference type="EC" id="3.1.-.-" evidence="6"/>
<dbReference type="GO" id="GO:0004540">
    <property type="term" value="F:RNA nuclease activity"/>
    <property type="evidence" value="ECO:0007669"/>
    <property type="project" value="InterPro"/>
</dbReference>
<reference evidence="8" key="1">
    <citation type="submission" date="2021-03" db="EMBL/GenBank/DDBJ databases">
        <title>Streptomyces poriferae sp. nov., a novel marine sponge-derived Actinobacteria species with anti-MRSA activity.</title>
        <authorList>
            <person name="Sandoval-Powers M."/>
            <person name="Kralova S."/>
            <person name="Nguyen G.-S."/>
            <person name="Fawwal D."/>
            <person name="Degnes K."/>
            <person name="Klinkenberg G."/>
            <person name="Sletta H."/>
            <person name="Wentzel A."/>
            <person name="Liles M.R."/>
        </authorList>
    </citation>
    <scope>NUCLEOTIDE SEQUENCE</scope>
    <source>
        <strain evidence="8">DSM 41794</strain>
    </source>
</reference>
<name>A0A939JI04_9ACTN</name>
<sequence length="149" mass="16112">MTHPVVIADTNALIRLLTPRETGHAEHKSAFAQMAHLVVSPLVLAELDHIVTTRANPKTTLGFARFIKSQADLNRFTVADIAPHLSTAIAVAEGYTDARGGKGIGLTDAMNVALAKAYRTDALFTTDKDFRIIQPLTGHAAFRLLPEDL</sequence>
<comment type="function">
    <text evidence="6">Toxic component of a toxin-antitoxin (TA) system. An RNase.</text>
</comment>
<dbReference type="Pfam" id="PF01850">
    <property type="entry name" value="PIN"/>
    <property type="match status" value="1"/>
</dbReference>
<keyword evidence="1 6" id="KW-1277">Toxin-antitoxin system</keyword>
<comment type="cofactor">
    <cofactor evidence="6">
        <name>Mg(2+)</name>
        <dbReference type="ChEBI" id="CHEBI:18420"/>
    </cofactor>
</comment>
<evidence type="ECO:0000256" key="3">
    <source>
        <dbReference type="ARBA" id="ARBA00022723"/>
    </source>
</evidence>
<accession>A0A939JI04</accession>
<dbReference type="Proteomes" id="UP000664167">
    <property type="component" value="Unassembled WGS sequence"/>
</dbReference>
<feature type="binding site" evidence="6">
    <location>
        <position position="108"/>
    </location>
    <ligand>
        <name>Mg(2+)</name>
        <dbReference type="ChEBI" id="CHEBI:18420"/>
    </ligand>
</feature>
<dbReference type="GO" id="GO:0090729">
    <property type="term" value="F:toxin activity"/>
    <property type="evidence" value="ECO:0007669"/>
    <property type="project" value="UniProtKB-KW"/>
</dbReference>
<keyword evidence="9" id="KW-1185">Reference proteome</keyword>
<gene>
    <name evidence="6" type="primary">vapC</name>
    <name evidence="8" type="ORF">J0695_12700</name>
</gene>
<evidence type="ECO:0000256" key="1">
    <source>
        <dbReference type="ARBA" id="ARBA00022649"/>
    </source>
</evidence>
<evidence type="ECO:0000256" key="4">
    <source>
        <dbReference type="ARBA" id="ARBA00022801"/>
    </source>
</evidence>
<dbReference type="InterPro" id="IPR022907">
    <property type="entry name" value="VapC_family"/>
</dbReference>
<dbReference type="GO" id="GO:0016787">
    <property type="term" value="F:hydrolase activity"/>
    <property type="evidence" value="ECO:0007669"/>
    <property type="project" value="UniProtKB-KW"/>
</dbReference>
<dbReference type="InterPro" id="IPR002716">
    <property type="entry name" value="PIN_dom"/>
</dbReference>
<evidence type="ECO:0000313" key="9">
    <source>
        <dbReference type="Proteomes" id="UP000664167"/>
    </source>
</evidence>
<evidence type="ECO:0000259" key="7">
    <source>
        <dbReference type="Pfam" id="PF01850"/>
    </source>
</evidence>
<proteinExistence type="inferred from homology"/>
<organism evidence="8 9">
    <name type="scientific">Streptomyces beijiangensis</name>
    <dbReference type="NCBI Taxonomy" id="163361"/>
    <lineage>
        <taxon>Bacteria</taxon>
        <taxon>Bacillati</taxon>
        <taxon>Actinomycetota</taxon>
        <taxon>Actinomycetes</taxon>
        <taxon>Kitasatosporales</taxon>
        <taxon>Streptomycetaceae</taxon>
        <taxon>Streptomyces</taxon>
    </lineage>
</organism>
<comment type="similarity">
    <text evidence="6">Belongs to the PINc/VapC protein family.</text>
</comment>
<evidence type="ECO:0000256" key="6">
    <source>
        <dbReference type="HAMAP-Rule" id="MF_00265"/>
    </source>
</evidence>
<keyword evidence="5 6" id="KW-0460">Magnesium</keyword>
<protein>
    <recommendedName>
        <fullName evidence="6">Ribonuclease VapC</fullName>
        <shortName evidence="6">RNase VapC</shortName>
        <ecNumber evidence="6">3.1.-.-</ecNumber>
    </recommendedName>
    <alternativeName>
        <fullName evidence="6">Toxin VapC</fullName>
    </alternativeName>
</protein>
<dbReference type="Gene3D" id="3.40.50.1010">
    <property type="entry name" value="5'-nuclease"/>
    <property type="match status" value="1"/>
</dbReference>
<dbReference type="AlphaFoldDB" id="A0A939JI04"/>
<dbReference type="GO" id="GO:0000287">
    <property type="term" value="F:magnesium ion binding"/>
    <property type="evidence" value="ECO:0007669"/>
    <property type="project" value="UniProtKB-UniRule"/>
</dbReference>
<dbReference type="EMBL" id="JAFLRJ010000112">
    <property type="protein sequence ID" value="MBO0512660.1"/>
    <property type="molecule type" value="Genomic_DNA"/>
</dbReference>
<dbReference type="SUPFAM" id="SSF88723">
    <property type="entry name" value="PIN domain-like"/>
    <property type="match status" value="1"/>
</dbReference>
<keyword evidence="2 6" id="KW-0540">Nuclease</keyword>
<keyword evidence="6" id="KW-0800">Toxin</keyword>
<feature type="binding site" evidence="6">
    <location>
        <position position="9"/>
    </location>
    <ligand>
        <name>Mg(2+)</name>
        <dbReference type="ChEBI" id="CHEBI:18420"/>
    </ligand>
</feature>
<keyword evidence="4 6" id="KW-0378">Hydrolase</keyword>
<evidence type="ECO:0000256" key="5">
    <source>
        <dbReference type="ARBA" id="ARBA00022842"/>
    </source>
</evidence>
<dbReference type="HAMAP" id="MF_00265">
    <property type="entry name" value="VapC_Nob1"/>
    <property type="match status" value="1"/>
</dbReference>
<evidence type="ECO:0000313" key="8">
    <source>
        <dbReference type="EMBL" id="MBO0512660.1"/>
    </source>
</evidence>
<feature type="domain" description="PIN" evidence="7">
    <location>
        <begin position="7"/>
        <end position="131"/>
    </location>
</feature>
<dbReference type="RefSeq" id="WP_206962096.1">
    <property type="nucleotide sequence ID" value="NZ_BAAAJJ010000006.1"/>
</dbReference>
<evidence type="ECO:0000256" key="2">
    <source>
        <dbReference type="ARBA" id="ARBA00022722"/>
    </source>
</evidence>
<dbReference type="InterPro" id="IPR029060">
    <property type="entry name" value="PIN-like_dom_sf"/>
</dbReference>